<keyword evidence="3 5" id="KW-0067">ATP-binding</keyword>
<dbReference type="CDD" id="cd03219">
    <property type="entry name" value="ABC_Mj1267_LivG_branched"/>
    <property type="match status" value="1"/>
</dbReference>
<dbReference type="PROSITE" id="PS50893">
    <property type="entry name" value="ABC_TRANSPORTER_2"/>
    <property type="match status" value="1"/>
</dbReference>
<dbReference type="Proteomes" id="UP000604475">
    <property type="component" value="Unassembled WGS sequence"/>
</dbReference>
<dbReference type="GO" id="GO:0005524">
    <property type="term" value="F:ATP binding"/>
    <property type="evidence" value="ECO:0007669"/>
    <property type="project" value="UniProtKB-KW"/>
</dbReference>
<reference evidence="5" key="1">
    <citation type="submission" date="2020-12" db="EMBL/GenBank/DDBJ databases">
        <title>Genomic characterization of non-nitrogen-fixing Frankia strains.</title>
        <authorList>
            <person name="Carlos-Shanley C."/>
            <person name="Guerra T."/>
            <person name="Hahn D."/>
        </authorList>
    </citation>
    <scope>NUCLEOTIDE SEQUENCE</scope>
    <source>
        <strain evidence="5">CN6</strain>
    </source>
</reference>
<comment type="caution">
    <text evidence="5">The sequence shown here is derived from an EMBL/GenBank/DDBJ whole genome shotgun (WGS) entry which is preliminary data.</text>
</comment>
<dbReference type="Pfam" id="PF00005">
    <property type="entry name" value="ABC_tran"/>
    <property type="match status" value="1"/>
</dbReference>
<evidence type="ECO:0000259" key="4">
    <source>
        <dbReference type="PROSITE" id="PS50893"/>
    </source>
</evidence>
<dbReference type="GO" id="GO:0005304">
    <property type="term" value="F:L-valine transmembrane transporter activity"/>
    <property type="evidence" value="ECO:0007669"/>
    <property type="project" value="TreeGrafter"/>
</dbReference>
<proteinExistence type="predicted"/>
<name>A0A937RJL1_9ACTN</name>
<dbReference type="PANTHER" id="PTHR45772:SF7">
    <property type="entry name" value="AMINO ACID ABC TRANSPORTER ATP-BINDING PROTEIN"/>
    <property type="match status" value="1"/>
</dbReference>
<accession>A0A937RJL1</accession>
<dbReference type="GO" id="GO:0042941">
    <property type="term" value="P:D-alanine transmembrane transport"/>
    <property type="evidence" value="ECO:0007669"/>
    <property type="project" value="TreeGrafter"/>
</dbReference>
<evidence type="ECO:0000313" key="6">
    <source>
        <dbReference type="Proteomes" id="UP000604475"/>
    </source>
</evidence>
<keyword evidence="6" id="KW-1185">Reference proteome</keyword>
<dbReference type="InterPro" id="IPR003593">
    <property type="entry name" value="AAA+_ATPase"/>
</dbReference>
<sequence>MTGTGARPALRVTDVTVRFGGVVGLDGVSLDVGRDEVVGVIGPNGAGKTTLFDVTSGLRSPASGRVWLDGADVTRRSATWRARHGLRRTFQRQQVFGELTVLDNLLAAQEWRGRTGGIAADVLGLSRRLAVARARRRRAEEMLDLCGLAGSRDAYAATLPIGQARLLELARAVVDRPTVLLLDEPTSGLGDAGSAVLAEAITRIRREQGCGVVLVEHDVPFVMRHCHRVVVLNLGRVIAAGTPDEVRADRLVREAYLG</sequence>
<dbReference type="GO" id="GO:0015192">
    <property type="term" value="F:L-phenylalanine transmembrane transporter activity"/>
    <property type="evidence" value="ECO:0007669"/>
    <property type="project" value="TreeGrafter"/>
</dbReference>
<gene>
    <name evidence="5" type="ORF">I7412_23340</name>
</gene>
<dbReference type="GO" id="GO:1903806">
    <property type="term" value="P:L-isoleucine import across plasma membrane"/>
    <property type="evidence" value="ECO:0007669"/>
    <property type="project" value="TreeGrafter"/>
</dbReference>
<dbReference type="GO" id="GO:0015808">
    <property type="term" value="P:L-alanine transport"/>
    <property type="evidence" value="ECO:0007669"/>
    <property type="project" value="TreeGrafter"/>
</dbReference>
<dbReference type="GO" id="GO:0015188">
    <property type="term" value="F:L-isoleucine transmembrane transporter activity"/>
    <property type="evidence" value="ECO:0007669"/>
    <property type="project" value="TreeGrafter"/>
</dbReference>
<feature type="domain" description="ABC transporter" evidence="4">
    <location>
        <begin position="10"/>
        <end position="255"/>
    </location>
</feature>
<evidence type="ECO:0000256" key="1">
    <source>
        <dbReference type="ARBA" id="ARBA00022448"/>
    </source>
</evidence>
<dbReference type="Pfam" id="PF12399">
    <property type="entry name" value="BCA_ABC_TP_C"/>
    <property type="match status" value="1"/>
</dbReference>
<dbReference type="InterPro" id="IPR003439">
    <property type="entry name" value="ABC_transporter-like_ATP-bd"/>
</dbReference>
<dbReference type="EMBL" id="JAEACQ010000242">
    <property type="protein sequence ID" value="MBL7630049.1"/>
    <property type="molecule type" value="Genomic_DNA"/>
</dbReference>
<dbReference type="InterPro" id="IPR027417">
    <property type="entry name" value="P-loop_NTPase"/>
</dbReference>
<evidence type="ECO:0000256" key="2">
    <source>
        <dbReference type="ARBA" id="ARBA00022741"/>
    </source>
</evidence>
<dbReference type="AlphaFoldDB" id="A0A937RJL1"/>
<evidence type="ECO:0000313" key="5">
    <source>
        <dbReference type="EMBL" id="MBL7630049.1"/>
    </source>
</evidence>
<dbReference type="GO" id="GO:1903805">
    <property type="term" value="P:L-valine import across plasma membrane"/>
    <property type="evidence" value="ECO:0007669"/>
    <property type="project" value="TreeGrafter"/>
</dbReference>
<dbReference type="GO" id="GO:0005886">
    <property type="term" value="C:plasma membrane"/>
    <property type="evidence" value="ECO:0007669"/>
    <property type="project" value="TreeGrafter"/>
</dbReference>
<protein>
    <submittedName>
        <fullName evidence="5">ABC transporter ATP-binding protein</fullName>
    </submittedName>
</protein>
<keyword evidence="1" id="KW-0813">Transport</keyword>
<dbReference type="SMART" id="SM00382">
    <property type="entry name" value="AAA"/>
    <property type="match status" value="1"/>
</dbReference>
<dbReference type="Gene3D" id="3.40.50.300">
    <property type="entry name" value="P-loop containing nucleotide triphosphate hydrolases"/>
    <property type="match status" value="1"/>
</dbReference>
<dbReference type="PANTHER" id="PTHR45772">
    <property type="entry name" value="CONSERVED COMPONENT OF ABC TRANSPORTER FOR NATURAL AMINO ACIDS-RELATED"/>
    <property type="match status" value="1"/>
</dbReference>
<dbReference type="GO" id="GO:0016887">
    <property type="term" value="F:ATP hydrolysis activity"/>
    <property type="evidence" value="ECO:0007669"/>
    <property type="project" value="InterPro"/>
</dbReference>
<keyword evidence="2" id="KW-0547">Nucleotide-binding</keyword>
<dbReference type="InterPro" id="IPR051120">
    <property type="entry name" value="ABC_AA/LPS_Transport"/>
</dbReference>
<dbReference type="InterPro" id="IPR032823">
    <property type="entry name" value="BCA_ABC_TP_C"/>
</dbReference>
<organism evidence="5 6">
    <name type="scientific">Frankia nepalensis</name>
    <dbReference type="NCBI Taxonomy" id="1836974"/>
    <lineage>
        <taxon>Bacteria</taxon>
        <taxon>Bacillati</taxon>
        <taxon>Actinomycetota</taxon>
        <taxon>Actinomycetes</taxon>
        <taxon>Frankiales</taxon>
        <taxon>Frankiaceae</taxon>
        <taxon>Frankia</taxon>
    </lineage>
</organism>
<dbReference type="SUPFAM" id="SSF52540">
    <property type="entry name" value="P-loop containing nucleoside triphosphate hydrolases"/>
    <property type="match status" value="1"/>
</dbReference>
<evidence type="ECO:0000256" key="3">
    <source>
        <dbReference type="ARBA" id="ARBA00022840"/>
    </source>
</evidence>